<keyword evidence="3" id="KW-0560">Oxidoreductase</keyword>
<organism evidence="5 6">
    <name type="scientific">Halalkalibacterium halodurans (strain ATCC BAA-125 / DSM 18197 / FERM 7344 / JCM 9153 / C-125)</name>
    <name type="common">Bacillus halodurans</name>
    <dbReference type="NCBI Taxonomy" id="272558"/>
    <lineage>
        <taxon>Bacteria</taxon>
        <taxon>Bacillati</taxon>
        <taxon>Bacillota</taxon>
        <taxon>Bacilli</taxon>
        <taxon>Bacillales</taxon>
        <taxon>Bacillaceae</taxon>
        <taxon>Halalkalibacterium (ex Joshi et al. 2022)</taxon>
    </lineage>
</organism>
<feature type="domain" description="NADPH-dependent FMN reductase-like" evidence="4">
    <location>
        <begin position="3"/>
        <end position="141"/>
    </location>
</feature>
<dbReference type="GO" id="GO:0016491">
    <property type="term" value="F:oxidoreductase activity"/>
    <property type="evidence" value="ECO:0007669"/>
    <property type="project" value="UniProtKB-KW"/>
</dbReference>
<accession>Q9KB78</accession>
<evidence type="ECO:0000313" key="6">
    <source>
        <dbReference type="Proteomes" id="UP000001258"/>
    </source>
</evidence>
<dbReference type="PANTHER" id="PTHR43408">
    <property type="entry name" value="FMN REDUCTASE (NADPH)"/>
    <property type="match status" value="1"/>
</dbReference>
<dbReference type="RefSeq" id="WP_010898208.1">
    <property type="nucleotide sequence ID" value="NC_002570.2"/>
</dbReference>
<evidence type="ECO:0000313" key="5">
    <source>
        <dbReference type="EMBL" id="BAB05769.1"/>
    </source>
</evidence>
<gene>
    <name evidence="5" type="ordered locus">BH2050</name>
</gene>
<dbReference type="HOGENOM" id="CLU_055322_1_2_9"/>
<dbReference type="PIR" id="B83906">
    <property type="entry name" value="B83906"/>
</dbReference>
<evidence type="ECO:0000256" key="3">
    <source>
        <dbReference type="ARBA" id="ARBA00023002"/>
    </source>
</evidence>
<evidence type="ECO:0000256" key="1">
    <source>
        <dbReference type="ARBA" id="ARBA00022630"/>
    </source>
</evidence>
<protein>
    <submittedName>
        <fullName evidence="5">BH2050 protein</fullName>
    </submittedName>
</protein>
<keyword evidence="6" id="KW-1185">Reference proteome</keyword>
<dbReference type="EMBL" id="BA000004">
    <property type="protein sequence ID" value="BAB05769.1"/>
    <property type="molecule type" value="Genomic_DNA"/>
</dbReference>
<keyword evidence="1" id="KW-0285">Flavoprotein</keyword>
<dbReference type="InterPro" id="IPR029039">
    <property type="entry name" value="Flavoprotein-like_sf"/>
</dbReference>
<evidence type="ECO:0000256" key="2">
    <source>
        <dbReference type="ARBA" id="ARBA00022643"/>
    </source>
</evidence>
<dbReference type="Proteomes" id="UP000001258">
    <property type="component" value="Chromosome"/>
</dbReference>
<dbReference type="eggNOG" id="COG0431">
    <property type="taxonomic scope" value="Bacteria"/>
</dbReference>
<keyword evidence="2" id="KW-0288">FMN</keyword>
<dbReference type="KEGG" id="bha:BH2050"/>
<dbReference type="SUPFAM" id="SSF52218">
    <property type="entry name" value="Flavoproteins"/>
    <property type="match status" value="1"/>
</dbReference>
<dbReference type="AlphaFoldDB" id="Q9KB78"/>
<reference evidence="5 6" key="1">
    <citation type="journal article" date="2000" name="Nucleic Acids Res.">
        <title>Complete genome sequence of the alkaliphilic bacterium Bacillus halodurans and genomic sequence comparison with Bacillus subtilis.</title>
        <authorList>
            <person name="Takami H."/>
            <person name="Nakasone K."/>
            <person name="Takaki Y."/>
            <person name="Maeno G."/>
            <person name="Sasaki R."/>
            <person name="Masui N."/>
            <person name="Fuji F."/>
            <person name="Hirama C."/>
            <person name="Nakamura Y."/>
            <person name="Ogasawara N."/>
            <person name="Kuhara S."/>
            <person name="Horikoshi K."/>
        </authorList>
    </citation>
    <scope>NUCLEOTIDE SEQUENCE [LARGE SCALE GENOMIC DNA]</scope>
    <source>
        <strain evidence="6">ATCC BAA-125 / DSM 18197 / FERM 7344 / JCM 9153 / C-125</strain>
    </source>
</reference>
<proteinExistence type="predicted"/>
<dbReference type="OrthoDB" id="9790975at2"/>
<dbReference type="InterPro" id="IPR005025">
    <property type="entry name" value="FMN_Rdtase-like_dom"/>
</dbReference>
<evidence type="ECO:0000259" key="4">
    <source>
        <dbReference type="Pfam" id="PF03358"/>
    </source>
</evidence>
<dbReference type="Pfam" id="PF03358">
    <property type="entry name" value="FMN_red"/>
    <property type="match status" value="1"/>
</dbReference>
<dbReference type="PANTHER" id="PTHR43408:SF2">
    <property type="entry name" value="FMN REDUCTASE (NADPH)"/>
    <property type="match status" value="1"/>
</dbReference>
<dbReference type="STRING" id="272558.gene:10727948"/>
<dbReference type="InterPro" id="IPR051814">
    <property type="entry name" value="NAD(P)H-dep_FMN_reductase"/>
</dbReference>
<sequence length="177" mass="19397">MAKIVLISGSMNPNSTSKSILKRIGKVLDKQGHDTDVICVLETNFPLYHPLKPMTDEMQKVSKTIQSADAFVIGSPEYHGGYSGALKNLLDYQDGSGFMQKPVALVSSSGGMKAGINTLNSLRLIFRSLHAHVIPQQLAVCEKELNEKGELDEGVQKQLLTLVKGLLQEISLRYQSK</sequence>
<dbReference type="Gene3D" id="3.40.50.360">
    <property type="match status" value="1"/>
</dbReference>
<name>Q9KB78_HALH5</name>